<evidence type="ECO:0000256" key="2">
    <source>
        <dbReference type="ARBA" id="ARBA00022552"/>
    </source>
</evidence>
<evidence type="ECO:0000259" key="8">
    <source>
        <dbReference type="Pfam" id="PF23016"/>
    </source>
</evidence>
<comment type="catalytic activity">
    <reaction evidence="6">
        <text>cytidine(1402) in 16S rRNA + S-adenosyl-L-methionine = 2'-O-methylcytidine(1402) in 16S rRNA + S-adenosyl-L-homocysteine + H(+)</text>
        <dbReference type="Rhea" id="RHEA:42924"/>
        <dbReference type="Rhea" id="RHEA-COMP:10285"/>
        <dbReference type="Rhea" id="RHEA-COMP:10286"/>
        <dbReference type="ChEBI" id="CHEBI:15378"/>
        <dbReference type="ChEBI" id="CHEBI:57856"/>
        <dbReference type="ChEBI" id="CHEBI:59789"/>
        <dbReference type="ChEBI" id="CHEBI:74495"/>
        <dbReference type="ChEBI" id="CHEBI:82748"/>
        <dbReference type="EC" id="2.1.1.198"/>
    </reaction>
</comment>
<feature type="domain" description="RsmI HTH" evidence="8">
    <location>
        <begin position="260"/>
        <end position="301"/>
    </location>
</feature>
<dbReference type="GO" id="GO:0032259">
    <property type="term" value="P:methylation"/>
    <property type="evidence" value="ECO:0007669"/>
    <property type="project" value="UniProtKB-KW"/>
</dbReference>
<dbReference type="InterPro" id="IPR018063">
    <property type="entry name" value="SAM_MeTrfase_RsmI_CS"/>
</dbReference>
<dbReference type="HAMAP" id="MF_01877">
    <property type="entry name" value="16SrRNA_methyltr_I"/>
    <property type="match status" value="1"/>
</dbReference>
<dbReference type="InterPro" id="IPR000878">
    <property type="entry name" value="4pyrrol_Mease"/>
</dbReference>
<dbReference type="SUPFAM" id="SSF53790">
    <property type="entry name" value="Tetrapyrrole methylase"/>
    <property type="match status" value="1"/>
</dbReference>
<gene>
    <name evidence="6 9" type="primary">rsmI</name>
    <name evidence="9" type="ORF">K2U94_00160</name>
</gene>
<dbReference type="InterPro" id="IPR014777">
    <property type="entry name" value="4pyrrole_Mease_sub1"/>
</dbReference>
<feature type="domain" description="Tetrapyrrole methylase" evidence="7">
    <location>
        <begin position="32"/>
        <end position="230"/>
    </location>
</feature>
<dbReference type="PROSITE" id="PS01296">
    <property type="entry name" value="RSMI"/>
    <property type="match status" value="1"/>
</dbReference>
<dbReference type="InterPro" id="IPR035996">
    <property type="entry name" value="4pyrrol_Methylase_sf"/>
</dbReference>
<dbReference type="CDD" id="cd11648">
    <property type="entry name" value="RsmI"/>
    <property type="match status" value="1"/>
</dbReference>
<dbReference type="Pfam" id="PF23016">
    <property type="entry name" value="RsmI_C"/>
    <property type="match status" value="1"/>
</dbReference>
<dbReference type="Proteomes" id="UP001139104">
    <property type="component" value="Unassembled WGS sequence"/>
</dbReference>
<dbReference type="Gene3D" id="3.30.950.10">
    <property type="entry name" value="Methyltransferase, Cobalt-precorrin-4 Transmethylase, Domain 2"/>
    <property type="match status" value="1"/>
</dbReference>
<dbReference type="PANTHER" id="PTHR46111">
    <property type="entry name" value="RIBOSOMAL RNA SMALL SUBUNIT METHYLTRANSFERASE I"/>
    <property type="match status" value="1"/>
</dbReference>
<evidence type="ECO:0000256" key="4">
    <source>
        <dbReference type="ARBA" id="ARBA00022679"/>
    </source>
</evidence>
<comment type="subcellular location">
    <subcellularLocation>
        <location evidence="6">Cytoplasm</location>
    </subcellularLocation>
</comment>
<dbReference type="EC" id="2.1.1.198" evidence="6"/>
<reference evidence="9" key="1">
    <citation type="journal article" date="2022" name="ISME J.">
        <title>Identification of active gaseous-alkane degraders at natural gas seeps.</title>
        <authorList>
            <person name="Farhan Ul Haque M."/>
            <person name="Hernandez M."/>
            <person name="Crombie A.T."/>
            <person name="Murrell J.C."/>
        </authorList>
    </citation>
    <scope>NUCLEOTIDE SEQUENCE</scope>
    <source>
        <strain evidence="9">PC2</strain>
    </source>
</reference>
<evidence type="ECO:0000313" key="9">
    <source>
        <dbReference type="EMBL" id="MCI4681199.1"/>
    </source>
</evidence>
<dbReference type="Pfam" id="PF00590">
    <property type="entry name" value="TP_methylase"/>
    <property type="match status" value="1"/>
</dbReference>
<protein>
    <recommendedName>
        <fullName evidence="6">Ribosomal RNA small subunit methyltransferase I</fullName>
        <ecNumber evidence="6">2.1.1.198</ecNumber>
    </recommendedName>
    <alternativeName>
        <fullName evidence="6">16S rRNA 2'-O-ribose C1402 methyltransferase</fullName>
    </alternativeName>
    <alternativeName>
        <fullName evidence="6">rRNA (cytidine-2'-O-)-methyltransferase RsmI</fullName>
    </alternativeName>
</protein>
<sequence length="308" mass="31791">MMTHSASSSPPSPASFVAFGLRAEAEPIAPGLHVVATPIGNLRDITLRALATLAAADAVIAEDTRVSRALLAHYGIATPLVAYHEHNAETMRPILLARLKKGERLALISDAGTPLVSDPGFKLVGEALAAGVPVTSAPGPSAVLAALVVGGLPTDRFFFEGFLPAKSGARRARIAELAAIPGTLVFFESPRRLAETLTDLAAVLGPREAAVARELTKHFESVRRGALDALAAQYANEGAPKGEIVLLVAPPGEGAALIAGAALDDRIKAALEKFSLKDAASVVAAETGQPRRKVYARALELSGGAKGE</sequence>
<dbReference type="GO" id="GO:0008168">
    <property type="term" value="F:methyltransferase activity"/>
    <property type="evidence" value="ECO:0007669"/>
    <property type="project" value="UniProtKB-KW"/>
</dbReference>
<dbReference type="PANTHER" id="PTHR46111:SF1">
    <property type="entry name" value="RIBOSOMAL RNA SMALL SUBUNIT METHYLTRANSFERASE I"/>
    <property type="match status" value="1"/>
</dbReference>
<dbReference type="InterPro" id="IPR008189">
    <property type="entry name" value="rRNA_ssu_MeTfrase_I"/>
</dbReference>
<evidence type="ECO:0000256" key="6">
    <source>
        <dbReference type="HAMAP-Rule" id="MF_01877"/>
    </source>
</evidence>
<dbReference type="NCBIfam" id="TIGR00096">
    <property type="entry name" value="16S rRNA (cytidine(1402)-2'-O)-methyltransferase"/>
    <property type="match status" value="1"/>
</dbReference>
<evidence type="ECO:0000256" key="1">
    <source>
        <dbReference type="ARBA" id="ARBA00022490"/>
    </source>
</evidence>
<keyword evidence="10" id="KW-1185">Reference proteome</keyword>
<proteinExistence type="inferred from homology"/>
<dbReference type="EMBL" id="JAIVFP010000001">
    <property type="protein sequence ID" value="MCI4681199.1"/>
    <property type="molecule type" value="Genomic_DNA"/>
</dbReference>
<dbReference type="InterPro" id="IPR053910">
    <property type="entry name" value="RsmI_HTH"/>
</dbReference>
<keyword evidence="2 6" id="KW-0698">rRNA processing</keyword>
<comment type="caution">
    <text evidence="9">The sequence shown here is derived from an EMBL/GenBank/DDBJ whole genome shotgun (WGS) entry which is preliminary data.</text>
</comment>
<name>A0ABS9Z0M0_9HYPH</name>
<evidence type="ECO:0000313" key="10">
    <source>
        <dbReference type="Proteomes" id="UP001139104"/>
    </source>
</evidence>
<accession>A0ABS9Z0M0</accession>
<keyword evidence="3 6" id="KW-0489">Methyltransferase</keyword>
<comment type="function">
    <text evidence="6">Catalyzes the 2'-O-methylation of the ribose of cytidine 1402 (C1402) in 16S rRNA.</text>
</comment>
<comment type="similarity">
    <text evidence="6">Belongs to the methyltransferase superfamily. RsmI family.</text>
</comment>
<evidence type="ECO:0000256" key="3">
    <source>
        <dbReference type="ARBA" id="ARBA00022603"/>
    </source>
</evidence>
<dbReference type="RefSeq" id="WP_243065280.1">
    <property type="nucleotide sequence ID" value="NZ_JAIVFK010000008.1"/>
</dbReference>
<keyword evidence="1 6" id="KW-0963">Cytoplasm</keyword>
<dbReference type="Gene3D" id="3.40.1010.10">
    <property type="entry name" value="Cobalt-precorrin-4 Transmethylase, Domain 1"/>
    <property type="match status" value="1"/>
</dbReference>
<evidence type="ECO:0000259" key="7">
    <source>
        <dbReference type="Pfam" id="PF00590"/>
    </source>
</evidence>
<dbReference type="PIRSF" id="PIRSF005917">
    <property type="entry name" value="MTase_YraL"/>
    <property type="match status" value="1"/>
</dbReference>
<keyword evidence="5 6" id="KW-0949">S-adenosyl-L-methionine</keyword>
<dbReference type="InterPro" id="IPR014776">
    <property type="entry name" value="4pyrrole_Mease_sub2"/>
</dbReference>
<organism evidence="9 10">
    <name type="scientific">Candidatus Rhodoblastus alkanivorans</name>
    <dbReference type="NCBI Taxonomy" id="2954117"/>
    <lineage>
        <taxon>Bacteria</taxon>
        <taxon>Pseudomonadati</taxon>
        <taxon>Pseudomonadota</taxon>
        <taxon>Alphaproteobacteria</taxon>
        <taxon>Hyphomicrobiales</taxon>
        <taxon>Rhodoblastaceae</taxon>
        <taxon>Rhodoblastus</taxon>
    </lineage>
</organism>
<evidence type="ECO:0000256" key="5">
    <source>
        <dbReference type="ARBA" id="ARBA00022691"/>
    </source>
</evidence>
<keyword evidence="4 6" id="KW-0808">Transferase</keyword>